<reference evidence="2" key="1">
    <citation type="submission" date="2021-02" db="EMBL/GenBank/DDBJ databases">
        <authorList>
            <person name="Dougan E. K."/>
            <person name="Rhodes N."/>
            <person name="Thang M."/>
            <person name="Chan C."/>
        </authorList>
    </citation>
    <scope>NUCLEOTIDE SEQUENCE</scope>
</reference>
<evidence type="ECO:0000256" key="1">
    <source>
        <dbReference type="SAM" id="SignalP"/>
    </source>
</evidence>
<feature type="chain" id="PRO_5032267779" evidence="1">
    <location>
        <begin position="45"/>
        <end position="119"/>
    </location>
</feature>
<dbReference type="Proteomes" id="UP000604046">
    <property type="component" value="Unassembled WGS sequence"/>
</dbReference>
<feature type="signal peptide" evidence="1">
    <location>
        <begin position="1"/>
        <end position="44"/>
    </location>
</feature>
<dbReference type="EMBL" id="CAJNDS010000569">
    <property type="protein sequence ID" value="CAE7219478.1"/>
    <property type="molecule type" value="Genomic_DNA"/>
</dbReference>
<protein>
    <submittedName>
        <fullName evidence="2">Uncharacterized protein</fullName>
    </submittedName>
</protein>
<organism evidence="2 3">
    <name type="scientific">Symbiodinium natans</name>
    <dbReference type="NCBI Taxonomy" id="878477"/>
    <lineage>
        <taxon>Eukaryota</taxon>
        <taxon>Sar</taxon>
        <taxon>Alveolata</taxon>
        <taxon>Dinophyceae</taxon>
        <taxon>Suessiales</taxon>
        <taxon>Symbiodiniaceae</taxon>
        <taxon>Symbiodinium</taxon>
    </lineage>
</organism>
<keyword evidence="1" id="KW-0732">Signal</keyword>
<sequence length="119" mass="13045">MLAAAPQRVCSFLAALALSARCPLEFPRMTLWILLSCLSVLIHGNDELCETTGDASTLLQHDVNRSRQQGAWQDYCDNLARSSEETLISGALQAILRNPRRWVSSPSTLKTSMHLGCSG</sequence>
<name>A0A812K338_9DINO</name>
<evidence type="ECO:0000313" key="2">
    <source>
        <dbReference type="EMBL" id="CAE7219478.1"/>
    </source>
</evidence>
<keyword evidence="3" id="KW-1185">Reference proteome</keyword>
<evidence type="ECO:0000313" key="3">
    <source>
        <dbReference type="Proteomes" id="UP000604046"/>
    </source>
</evidence>
<dbReference type="AlphaFoldDB" id="A0A812K338"/>
<accession>A0A812K338</accession>
<proteinExistence type="predicted"/>
<comment type="caution">
    <text evidence="2">The sequence shown here is derived from an EMBL/GenBank/DDBJ whole genome shotgun (WGS) entry which is preliminary data.</text>
</comment>
<gene>
    <name evidence="2" type="ORF">SNAT2548_LOCUS7961</name>
</gene>